<dbReference type="AlphaFoldDB" id="A0A645FIF9"/>
<gene>
    <name evidence="1" type="ORF">SDC9_161473</name>
</gene>
<reference evidence="1" key="1">
    <citation type="submission" date="2019-08" db="EMBL/GenBank/DDBJ databases">
        <authorList>
            <person name="Kucharzyk K."/>
            <person name="Murdoch R.W."/>
            <person name="Higgins S."/>
            <person name="Loffler F."/>
        </authorList>
    </citation>
    <scope>NUCLEOTIDE SEQUENCE</scope>
</reference>
<dbReference type="EMBL" id="VSSQ01060740">
    <property type="protein sequence ID" value="MPN14147.1"/>
    <property type="molecule type" value="Genomic_DNA"/>
</dbReference>
<evidence type="ECO:0000313" key="1">
    <source>
        <dbReference type="EMBL" id="MPN14147.1"/>
    </source>
</evidence>
<protein>
    <submittedName>
        <fullName evidence="1">Uncharacterized protein</fullName>
    </submittedName>
</protein>
<accession>A0A645FIF9</accession>
<sequence>MIGFLRLRRGVKAHLHGFPQKVHAAHVARAVRRLHKGVGFRHPLHGVFISVLLVFQAAHQPPAGAGNLGGVQAEVLGLGHFNRNRQKRVQKLGAAKGPPADAESADHFRLVPHANLPQLDPRPKHSGQIPHQLPEVHPPVGGKIKDNFGPLKAKGNVYQLHVQPVVLNFLLTDVKGLALPLAVVFHGVPVVFRGHADHAA</sequence>
<comment type="caution">
    <text evidence="1">The sequence shown here is derived from an EMBL/GenBank/DDBJ whole genome shotgun (WGS) entry which is preliminary data.</text>
</comment>
<organism evidence="1">
    <name type="scientific">bioreactor metagenome</name>
    <dbReference type="NCBI Taxonomy" id="1076179"/>
    <lineage>
        <taxon>unclassified sequences</taxon>
        <taxon>metagenomes</taxon>
        <taxon>ecological metagenomes</taxon>
    </lineage>
</organism>
<name>A0A645FIF9_9ZZZZ</name>
<proteinExistence type="predicted"/>